<evidence type="ECO:0000313" key="3">
    <source>
        <dbReference type="Proteomes" id="UP000325003"/>
    </source>
</evidence>
<gene>
    <name evidence="2" type="ORF">F0U44_11480</name>
</gene>
<sequence>MGRAEHPMSGIALVVARRVGILIALLVVLWQPGFGTRAAPTGVTDIDVLVVVDRTRSMAALDYDGRPRIDGVKRDLVDLADALPGSRFALMTFGGVATLELPFTSDTSTFATAVDTLRLEGPFDGTGSSTDRPMTAMQSVLQRADEQHPDRRRIVVFVSDGENTDGAEPASYDGLEDLVDGGIVLGYGTEDGAKMPAAADLSGDEGFVYDQETGEDAISHFDGGELEAIAEQLGVSYAHRTQPGGMTGIADGFDAAADLDEGPGAPAKHDLTWVFGLVLLALVLVELRSWWRALWTSHAALQPVRQEGTP</sequence>
<dbReference type="EMBL" id="VUJV01000003">
    <property type="protein sequence ID" value="KAA1419075.1"/>
    <property type="molecule type" value="Genomic_DNA"/>
</dbReference>
<accession>A0A5B1LEJ7</accession>
<dbReference type="Proteomes" id="UP000325003">
    <property type="component" value="Unassembled WGS sequence"/>
</dbReference>
<name>A0A5B1LEJ7_9ACTN</name>
<dbReference type="InterPro" id="IPR002035">
    <property type="entry name" value="VWF_A"/>
</dbReference>
<dbReference type="AlphaFoldDB" id="A0A5B1LEJ7"/>
<reference evidence="2 3" key="2">
    <citation type="submission" date="2019-09" db="EMBL/GenBank/DDBJ databases">
        <authorList>
            <person name="Jin C."/>
        </authorList>
    </citation>
    <scope>NUCLEOTIDE SEQUENCE [LARGE SCALE GENOMIC DNA]</scope>
    <source>
        <strain evidence="2 3">BN130099</strain>
    </source>
</reference>
<dbReference type="CDD" id="cd00198">
    <property type="entry name" value="vWFA"/>
    <property type="match status" value="1"/>
</dbReference>
<dbReference type="PROSITE" id="PS50234">
    <property type="entry name" value="VWFA"/>
    <property type="match status" value="1"/>
</dbReference>
<reference evidence="2 3" key="1">
    <citation type="submission" date="2019-09" db="EMBL/GenBank/DDBJ databases">
        <title>Nocardioides panacisoli sp. nov., isolated from the soil of a ginseng field.</title>
        <authorList>
            <person name="Cho C."/>
        </authorList>
    </citation>
    <scope>NUCLEOTIDE SEQUENCE [LARGE SCALE GENOMIC DNA]</scope>
    <source>
        <strain evidence="2 3">BN130099</strain>
    </source>
</reference>
<dbReference type="SMART" id="SM00327">
    <property type="entry name" value="VWA"/>
    <property type="match status" value="1"/>
</dbReference>
<keyword evidence="3" id="KW-1185">Reference proteome</keyword>
<comment type="caution">
    <text evidence="2">The sequence shown here is derived from an EMBL/GenBank/DDBJ whole genome shotgun (WGS) entry which is preliminary data.</text>
</comment>
<feature type="domain" description="VWFA" evidence="1">
    <location>
        <begin position="47"/>
        <end position="233"/>
    </location>
</feature>
<dbReference type="RefSeq" id="WP_149728410.1">
    <property type="nucleotide sequence ID" value="NZ_VUJV01000003.1"/>
</dbReference>
<protein>
    <submittedName>
        <fullName evidence="2">VWA domain-containing protein</fullName>
    </submittedName>
</protein>
<dbReference type="Pfam" id="PF13519">
    <property type="entry name" value="VWA_2"/>
    <property type="match status" value="1"/>
</dbReference>
<evidence type="ECO:0000313" key="2">
    <source>
        <dbReference type="EMBL" id="KAA1419075.1"/>
    </source>
</evidence>
<evidence type="ECO:0000259" key="1">
    <source>
        <dbReference type="PROSITE" id="PS50234"/>
    </source>
</evidence>
<dbReference type="Gene3D" id="3.40.50.410">
    <property type="entry name" value="von Willebrand factor, type A domain"/>
    <property type="match status" value="1"/>
</dbReference>
<dbReference type="InterPro" id="IPR036465">
    <property type="entry name" value="vWFA_dom_sf"/>
</dbReference>
<proteinExistence type="predicted"/>
<dbReference type="SUPFAM" id="SSF53300">
    <property type="entry name" value="vWA-like"/>
    <property type="match status" value="1"/>
</dbReference>
<organism evidence="2 3">
    <name type="scientific">Nocardioides humilatus</name>
    <dbReference type="NCBI Taxonomy" id="2607660"/>
    <lineage>
        <taxon>Bacteria</taxon>
        <taxon>Bacillati</taxon>
        <taxon>Actinomycetota</taxon>
        <taxon>Actinomycetes</taxon>
        <taxon>Propionibacteriales</taxon>
        <taxon>Nocardioidaceae</taxon>
        <taxon>Nocardioides</taxon>
    </lineage>
</organism>